<protein>
    <submittedName>
        <fullName evidence="1">Glutathione transferase GstA</fullName>
        <ecNumber evidence="1">2.5.1.18</ecNumber>
    </submittedName>
</protein>
<evidence type="ECO:0000313" key="2">
    <source>
        <dbReference type="Proteomes" id="UP000586722"/>
    </source>
</evidence>
<dbReference type="PROSITE" id="PS50404">
    <property type="entry name" value="GST_NTER"/>
    <property type="match status" value="1"/>
</dbReference>
<dbReference type="PROSITE" id="PS50405">
    <property type="entry name" value="GST_CTER"/>
    <property type="match status" value="1"/>
</dbReference>
<accession>A0A7X5F1W6</accession>
<proteinExistence type="predicted"/>
<dbReference type="PANTHER" id="PTHR44051">
    <property type="entry name" value="GLUTATHIONE S-TRANSFERASE-RELATED"/>
    <property type="match status" value="1"/>
</dbReference>
<keyword evidence="1" id="KW-0808">Transferase</keyword>
<dbReference type="EMBL" id="JAABLQ010000001">
    <property type="protein sequence ID" value="NBN78247.1"/>
    <property type="molecule type" value="Genomic_DNA"/>
</dbReference>
<sequence>MKLYFSPGACSLATHIVLRELGLGFDTERVDTKTKVTASGANFYDVNPDGYVPALQLGNGEVLTEGAAILQYLADQHPQANLAPAPGTWERTQLHRQLNFIAAELHKSFSPLFRGAEGEARKAAIDTLGVKFAHFDRLFADGRPYVLGDTFSVADAYLFTVLGWTRFVQVDLSAWPVLVAYMERIAARKAVQDALVAEGLVAA</sequence>
<name>A0A7X5F1W6_9HYPH</name>
<comment type="caution">
    <text evidence="1">The sequence shown here is derived from an EMBL/GenBank/DDBJ whole genome shotgun (WGS) entry which is preliminary data.</text>
</comment>
<dbReference type="InterPro" id="IPR004045">
    <property type="entry name" value="Glutathione_S-Trfase_N"/>
</dbReference>
<dbReference type="InterPro" id="IPR040079">
    <property type="entry name" value="Glutathione_S-Trfase"/>
</dbReference>
<gene>
    <name evidence="1" type="primary">gstA</name>
    <name evidence="1" type="ORF">GWI72_08215</name>
</gene>
<dbReference type="SUPFAM" id="SSF47616">
    <property type="entry name" value="GST C-terminal domain-like"/>
    <property type="match status" value="1"/>
</dbReference>
<dbReference type="Gene3D" id="3.40.30.10">
    <property type="entry name" value="Glutaredoxin"/>
    <property type="match status" value="1"/>
</dbReference>
<dbReference type="Pfam" id="PF13410">
    <property type="entry name" value="GST_C_2"/>
    <property type="match status" value="1"/>
</dbReference>
<dbReference type="AlphaFoldDB" id="A0A7X5F1W6"/>
<dbReference type="Gene3D" id="1.20.1050.10">
    <property type="match status" value="1"/>
</dbReference>
<dbReference type="InterPro" id="IPR036249">
    <property type="entry name" value="Thioredoxin-like_sf"/>
</dbReference>
<dbReference type="SUPFAM" id="SSF52833">
    <property type="entry name" value="Thioredoxin-like"/>
    <property type="match status" value="1"/>
</dbReference>
<dbReference type="RefSeq" id="WP_161673666.1">
    <property type="nucleotide sequence ID" value="NZ_JAABLP010000001.1"/>
</dbReference>
<dbReference type="NCBIfam" id="NF007831">
    <property type="entry name" value="PRK10542.1"/>
    <property type="match status" value="1"/>
</dbReference>
<organism evidence="1 2">
    <name type="scientific">Pannonibacter tanglangensis</name>
    <dbReference type="NCBI Taxonomy" id="2750084"/>
    <lineage>
        <taxon>Bacteria</taxon>
        <taxon>Pseudomonadati</taxon>
        <taxon>Pseudomonadota</taxon>
        <taxon>Alphaproteobacteria</taxon>
        <taxon>Hyphomicrobiales</taxon>
        <taxon>Stappiaceae</taxon>
        <taxon>Pannonibacter</taxon>
    </lineage>
</organism>
<dbReference type="SFLD" id="SFLDG01150">
    <property type="entry name" value="Main.1:_Beta-like"/>
    <property type="match status" value="1"/>
</dbReference>
<keyword evidence="2" id="KW-1185">Reference proteome</keyword>
<evidence type="ECO:0000313" key="1">
    <source>
        <dbReference type="EMBL" id="NBN78247.1"/>
    </source>
</evidence>
<dbReference type="InterPro" id="IPR010987">
    <property type="entry name" value="Glutathione-S-Trfase_C-like"/>
</dbReference>
<dbReference type="Pfam" id="PF13409">
    <property type="entry name" value="GST_N_2"/>
    <property type="match status" value="1"/>
</dbReference>
<dbReference type="SFLD" id="SFLDS00019">
    <property type="entry name" value="Glutathione_Transferase_(cytos"/>
    <property type="match status" value="1"/>
</dbReference>
<reference evidence="2" key="1">
    <citation type="submission" date="2020-01" db="EMBL/GenBank/DDBJ databases">
        <authorList>
            <person name="Fang Y."/>
            <person name="Sun R."/>
            <person name="Nie L."/>
            <person name="He J."/>
            <person name="Hao L."/>
            <person name="Wang L."/>
            <person name="Su S."/>
            <person name="Lv E."/>
            <person name="Zhang Z."/>
            <person name="Xie R."/>
            <person name="Liu H."/>
        </authorList>
    </citation>
    <scope>NUCLEOTIDE SEQUENCE [LARGE SCALE GENOMIC DNA]</scope>
    <source>
        <strain evidence="2">XCT-53</strain>
    </source>
</reference>
<dbReference type="GO" id="GO:0004364">
    <property type="term" value="F:glutathione transferase activity"/>
    <property type="evidence" value="ECO:0007669"/>
    <property type="project" value="UniProtKB-EC"/>
</dbReference>
<dbReference type="SFLD" id="SFLDG00358">
    <property type="entry name" value="Main_(cytGST)"/>
    <property type="match status" value="1"/>
</dbReference>
<dbReference type="PANTHER" id="PTHR44051:SF8">
    <property type="entry name" value="GLUTATHIONE S-TRANSFERASE GSTA"/>
    <property type="match status" value="1"/>
</dbReference>
<dbReference type="InterPro" id="IPR036282">
    <property type="entry name" value="Glutathione-S-Trfase_C_sf"/>
</dbReference>
<dbReference type="CDD" id="cd03188">
    <property type="entry name" value="GST_C_Beta"/>
    <property type="match status" value="1"/>
</dbReference>
<dbReference type="EC" id="2.5.1.18" evidence="1"/>
<dbReference type="CDD" id="cd03057">
    <property type="entry name" value="GST_N_Beta"/>
    <property type="match status" value="1"/>
</dbReference>
<dbReference type="Proteomes" id="UP000586722">
    <property type="component" value="Unassembled WGS sequence"/>
</dbReference>